<feature type="region of interest" description="Disordered" evidence="1">
    <location>
        <begin position="100"/>
        <end position="121"/>
    </location>
</feature>
<evidence type="ECO:0000256" key="1">
    <source>
        <dbReference type="SAM" id="MobiDB-lite"/>
    </source>
</evidence>
<dbReference type="GO" id="GO:0003676">
    <property type="term" value="F:nucleic acid binding"/>
    <property type="evidence" value="ECO:0007669"/>
    <property type="project" value="InterPro"/>
</dbReference>
<organism evidence="2 3">
    <name type="scientific">Haemonchus contortus</name>
    <name type="common">Barber pole worm</name>
    <dbReference type="NCBI Taxonomy" id="6289"/>
    <lineage>
        <taxon>Eukaryota</taxon>
        <taxon>Metazoa</taxon>
        <taxon>Ecdysozoa</taxon>
        <taxon>Nematoda</taxon>
        <taxon>Chromadorea</taxon>
        <taxon>Rhabditida</taxon>
        <taxon>Rhabditina</taxon>
        <taxon>Rhabditomorpha</taxon>
        <taxon>Strongyloidea</taxon>
        <taxon>Trichostrongylidae</taxon>
        <taxon>Haemonchus</taxon>
    </lineage>
</organism>
<proteinExistence type="predicted"/>
<dbReference type="InterPro" id="IPR036397">
    <property type="entry name" value="RNaseH_sf"/>
</dbReference>
<dbReference type="WBParaSite" id="HCON_00154250-00001">
    <property type="protein sequence ID" value="HCON_00154250-00001"/>
    <property type="gene ID" value="HCON_00154250"/>
</dbReference>
<protein>
    <submittedName>
        <fullName evidence="3">HTH_Tnp_Tc3_2 domain-containing protein</fullName>
    </submittedName>
</protein>
<dbReference type="PANTHER" id="PTHR46068">
    <property type="entry name" value="PROTEIN CBG27172"/>
    <property type="match status" value="1"/>
</dbReference>
<evidence type="ECO:0000313" key="3">
    <source>
        <dbReference type="WBParaSite" id="HCON_00154250-00001"/>
    </source>
</evidence>
<dbReference type="Proteomes" id="UP000025227">
    <property type="component" value="Unplaced"/>
</dbReference>
<name>A0A7I4YX69_HAECO</name>
<dbReference type="PANTHER" id="PTHR46068:SF1">
    <property type="entry name" value="TRANSPOSASE IS30-LIKE HTH DOMAIN-CONTAINING PROTEIN"/>
    <property type="match status" value="1"/>
</dbReference>
<evidence type="ECO:0000313" key="2">
    <source>
        <dbReference type="Proteomes" id="UP000025227"/>
    </source>
</evidence>
<sequence>MARDMGISRKSVERGVNEDLKMYPNRTRKAAILSASNQQARVKMCRQLLLRTRNRGHHAIAFSDEELFTVEQQFNAQNVRVIARNAEEVDRGVCRGEDAVDSRRPRRQNRQRLLPEDDSGRCYTPVSEIPLQRPSVDIPPAHKAEVVQAWCKSELRDFISAEEWLASSTNLNSLDHYLWSYLGSKACASPHPNLDSLKAALIREWYEIDDALLRPTIDAFPKRLRAVVRAEGDRIEK</sequence>
<dbReference type="Gene3D" id="3.30.420.10">
    <property type="entry name" value="Ribonuclease H-like superfamily/Ribonuclease H"/>
    <property type="match status" value="1"/>
</dbReference>
<dbReference type="OrthoDB" id="7951431at2759"/>
<accession>A0A7I4YX69</accession>
<reference evidence="3" key="1">
    <citation type="submission" date="2020-12" db="UniProtKB">
        <authorList>
            <consortium name="WormBaseParasite"/>
        </authorList>
    </citation>
    <scope>IDENTIFICATION</scope>
    <source>
        <strain evidence="3">MHco3</strain>
    </source>
</reference>
<keyword evidence="2" id="KW-1185">Reference proteome</keyword>
<dbReference type="AlphaFoldDB" id="A0A7I4YX69"/>